<proteinExistence type="predicted"/>
<evidence type="ECO:0000256" key="4">
    <source>
        <dbReference type="ARBA" id="ARBA00023098"/>
    </source>
</evidence>
<sequence length="358" mass="41528">MRLFLITAFFLLPLGILAKDLKPGFDPQEYLSALKLPEREDSLDNEKDYNGYKFLYLSPEVGLFNRWSLWERKSDGVIVIKIRGTVPKNESWLANFYAAMIPAIGSLQFDDTTRFDYQLAAPGTKAYVHTGWTVALGYMVPTIVSKLLEQYSAGKRSFIILGHSQGGAIAFLLRSYLYYNKQIPRDITIKTYCSAAPKPGNLNYAYDFDFITRGGWALRVVNTADWVPETPFSLQTLKDFNDVSIFMNVKPRLKELNFFVRLYAKSVYNKMNRTTKRSRRRFNRILGHRVYTLIKKTLPNFKEPEYANSHNYMLAGVPVVLFADGEYFKKFPFDGKNVFVHHAFEPYEYLVEKYYGHR</sequence>
<dbReference type="CDD" id="cd00519">
    <property type="entry name" value="Lipase_3"/>
    <property type="match status" value="1"/>
</dbReference>
<evidence type="ECO:0000256" key="2">
    <source>
        <dbReference type="ARBA" id="ARBA00022946"/>
    </source>
</evidence>
<dbReference type="PANTHER" id="PTHR31403">
    <property type="entry name" value="PHOSPHOLIPASE A1-IBETA2, CHLOROPLASTIC"/>
    <property type="match status" value="1"/>
</dbReference>
<dbReference type="SUPFAM" id="SSF53474">
    <property type="entry name" value="alpha/beta-Hydrolases"/>
    <property type="match status" value="1"/>
</dbReference>
<dbReference type="Proteomes" id="UP000220133">
    <property type="component" value="Chromosome"/>
</dbReference>
<evidence type="ECO:0000313" key="6">
    <source>
        <dbReference type="EMBL" id="ATL46647.1"/>
    </source>
</evidence>
<dbReference type="InterPro" id="IPR029058">
    <property type="entry name" value="AB_hydrolase_fold"/>
</dbReference>
<evidence type="ECO:0000256" key="1">
    <source>
        <dbReference type="ARBA" id="ARBA00022801"/>
    </source>
</evidence>
<evidence type="ECO:0000256" key="3">
    <source>
        <dbReference type="ARBA" id="ARBA00022963"/>
    </source>
</evidence>
<keyword evidence="3" id="KW-0442">Lipid degradation</keyword>
<gene>
    <name evidence="6" type="ORF">COR50_05310</name>
</gene>
<organism evidence="6 7">
    <name type="scientific">Chitinophaga caeni</name>
    <dbReference type="NCBI Taxonomy" id="2029983"/>
    <lineage>
        <taxon>Bacteria</taxon>
        <taxon>Pseudomonadati</taxon>
        <taxon>Bacteroidota</taxon>
        <taxon>Chitinophagia</taxon>
        <taxon>Chitinophagales</taxon>
        <taxon>Chitinophagaceae</taxon>
        <taxon>Chitinophaga</taxon>
    </lineage>
</organism>
<dbReference type="GO" id="GO:0004620">
    <property type="term" value="F:phospholipase activity"/>
    <property type="evidence" value="ECO:0007669"/>
    <property type="project" value="UniProtKB-ARBA"/>
</dbReference>
<dbReference type="InterPro" id="IPR002921">
    <property type="entry name" value="Fungal_lipase-type"/>
</dbReference>
<evidence type="ECO:0000259" key="5">
    <source>
        <dbReference type="Pfam" id="PF01764"/>
    </source>
</evidence>
<name>A0A291QRS9_9BACT</name>
<dbReference type="OrthoDB" id="927373at2"/>
<dbReference type="EMBL" id="CP023777">
    <property type="protein sequence ID" value="ATL46647.1"/>
    <property type="molecule type" value="Genomic_DNA"/>
</dbReference>
<keyword evidence="1" id="KW-0378">Hydrolase</keyword>
<keyword evidence="2" id="KW-0809">Transit peptide</keyword>
<accession>A0A291QRS9</accession>
<dbReference type="GO" id="GO:0016042">
    <property type="term" value="P:lipid catabolic process"/>
    <property type="evidence" value="ECO:0007669"/>
    <property type="project" value="UniProtKB-KW"/>
</dbReference>
<dbReference type="PANTHER" id="PTHR31403:SF7">
    <property type="entry name" value="PHOSPHOLIPASE A1-IGAMMA3, CHLOROPLASTIC"/>
    <property type="match status" value="1"/>
</dbReference>
<keyword evidence="4" id="KW-0443">Lipid metabolism</keyword>
<dbReference type="Pfam" id="PF01764">
    <property type="entry name" value="Lipase_3"/>
    <property type="match status" value="1"/>
</dbReference>
<keyword evidence="7" id="KW-1185">Reference proteome</keyword>
<dbReference type="Gene3D" id="3.40.50.1820">
    <property type="entry name" value="alpha/beta hydrolase"/>
    <property type="match status" value="1"/>
</dbReference>
<feature type="domain" description="Fungal lipase-type" evidence="5">
    <location>
        <begin position="79"/>
        <end position="232"/>
    </location>
</feature>
<dbReference type="AlphaFoldDB" id="A0A291QRS9"/>
<protein>
    <submittedName>
        <fullName evidence="6">Lipase</fullName>
    </submittedName>
</protein>
<evidence type="ECO:0000313" key="7">
    <source>
        <dbReference type="Proteomes" id="UP000220133"/>
    </source>
</evidence>
<dbReference type="RefSeq" id="WP_098193035.1">
    <property type="nucleotide sequence ID" value="NZ_CP023777.1"/>
</dbReference>
<dbReference type="KEGG" id="cbae:COR50_05310"/>
<reference evidence="6 7" key="1">
    <citation type="submission" date="2017-10" db="EMBL/GenBank/DDBJ databases">
        <title>Paenichitinophaga pekingensis gen. nov., sp. nov., isolated from activated sludge.</title>
        <authorList>
            <person name="Jin D."/>
            <person name="Kong X."/>
            <person name="Deng Y."/>
            <person name="Bai Z."/>
        </authorList>
    </citation>
    <scope>NUCLEOTIDE SEQUENCE [LARGE SCALE GENOMIC DNA]</scope>
    <source>
        <strain evidence="6 7">13</strain>
    </source>
</reference>